<dbReference type="InterPro" id="IPR017441">
    <property type="entry name" value="Protein_kinase_ATP_BS"/>
</dbReference>
<dbReference type="EMBL" id="JACJII010000001">
    <property type="protein sequence ID" value="MBA9002272.1"/>
    <property type="molecule type" value="Genomic_DNA"/>
</dbReference>
<feature type="region of interest" description="Disordered" evidence="7">
    <location>
        <begin position="268"/>
        <end position="314"/>
    </location>
</feature>
<dbReference type="InterPro" id="IPR011009">
    <property type="entry name" value="Kinase-like_dom_sf"/>
</dbReference>
<keyword evidence="10" id="KW-1185">Reference proteome</keyword>
<dbReference type="PROSITE" id="PS50082">
    <property type="entry name" value="WD_REPEATS_2"/>
    <property type="match status" value="4"/>
</dbReference>
<dbReference type="PANTHER" id="PTHR19879">
    <property type="entry name" value="TRANSCRIPTION INITIATION FACTOR TFIID"/>
    <property type="match status" value="1"/>
</dbReference>
<dbReference type="PANTHER" id="PTHR19879:SF9">
    <property type="entry name" value="TRANSCRIPTION INITIATION FACTOR TFIID SUBUNIT 5"/>
    <property type="match status" value="1"/>
</dbReference>
<dbReference type="Pfam" id="PF00069">
    <property type="entry name" value="Pkinase"/>
    <property type="match status" value="1"/>
</dbReference>
<dbReference type="InterPro" id="IPR008271">
    <property type="entry name" value="Ser/Thr_kinase_AS"/>
</dbReference>
<feature type="repeat" description="WD" evidence="5">
    <location>
        <begin position="404"/>
        <end position="445"/>
    </location>
</feature>
<dbReference type="InterPro" id="IPR001680">
    <property type="entry name" value="WD40_rpt"/>
</dbReference>
<dbReference type="GO" id="GO:0004672">
    <property type="term" value="F:protein kinase activity"/>
    <property type="evidence" value="ECO:0007669"/>
    <property type="project" value="InterPro"/>
</dbReference>
<dbReference type="InterPro" id="IPR019775">
    <property type="entry name" value="WD40_repeat_CS"/>
</dbReference>
<dbReference type="PROSITE" id="PS00108">
    <property type="entry name" value="PROTEIN_KINASE_ST"/>
    <property type="match status" value="1"/>
</dbReference>
<organism evidence="9 10">
    <name type="scientific">Thermomonospora cellulosilytica</name>
    <dbReference type="NCBI Taxonomy" id="1411118"/>
    <lineage>
        <taxon>Bacteria</taxon>
        <taxon>Bacillati</taxon>
        <taxon>Actinomycetota</taxon>
        <taxon>Actinomycetes</taxon>
        <taxon>Streptosporangiales</taxon>
        <taxon>Thermomonosporaceae</taxon>
        <taxon>Thermomonospora</taxon>
    </lineage>
</organism>
<gene>
    <name evidence="9" type="ORF">HNR21_001154</name>
</gene>
<sequence length="652" mass="68468">MIHGPGALIAGQYRLVEEIGRGGFGVVWRARDERLERQVAAKELFLPTYLGHGRRDERRERSLREARSAARIVHPSAVTVYDVAEDGDCPWIIMELVPGRALNALVREHGPVSPRQAARIGLQVLGALRAAHAAGVVHRDVKPGNVLIGERRVVLTDFGIATIEGDPAITHSGLVMGAPAYTAPERARGEPAVPASDLWSLGATLFYAVEGHRPYAGPNPNAVFHAILNGDPAPPSHAGPLAPVITGLMRKDIDERLTAPEAAVMLQEVIDMTPSPARPRTEPTHRGRRPAPARRRTRDRPDGPPGRRPAPRSRRILTAAVTLLALAGGTGALLLSYDHVVPARSARPVHAAALGMPPPATLPPAPGRLHAVAFAPDGRLLATGGEDGRVRLVDVTGRRQVAALAGHGHAVLAVAFSPDGRLLASGGHDGTVILWDVERARRVATLAPDLGVVGSVGFGPDGRRLAVAGADGVRIWDTVTRRAVRSFDPGEHRIVTDFGGHGALAVAGPRTVRIWQPGESARGTVLGRTTSAVRAVAINPGGTIVACGGSDGRVALWDTRTRGPAGTLVHGRDVHAVSFSPDGRTLATAGGSTVILWDAATGTRLRTLTGHTGTVAAVAYSPDGRLLATAGHDRSTRLWPTAGRPPDHAVGS</sequence>
<accession>A0A7W3MUW1</accession>
<dbReference type="PROSITE" id="PS00678">
    <property type="entry name" value="WD_REPEATS_1"/>
    <property type="match status" value="1"/>
</dbReference>
<keyword evidence="9" id="KW-0418">Kinase</keyword>
<dbReference type="Gene3D" id="1.10.510.10">
    <property type="entry name" value="Transferase(Phosphotransferase) domain 1"/>
    <property type="match status" value="1"/>
</dbReference>
<keyword evidence="9" id="KW-0808">Transferase</keyword>
<name>A0A7W3MUW1_9ACTN</name>
<dbReference type="CDD" id="cd14014">
    <property type="entry name" value="STKc_PknB_like"/>
    <property type="match status" value="1"/>
</dbReference>
<comment type="caution">
    <text evidence="9">The sequence shown here is derived from an EMBL/GenBank/DDBJ whole genome shotgun (WGS) entry which is preliminary data.</text>
</comment>
<evidence type="ECO:0000313" key="10">
    <source>
        <dbReference type="Proteomes" id="UP000539313"/>
    </source>
</evidence>
<dbReference type="InterPro" id="IPR000719">
    <property type="entry name" value="Prot_kinase_dom"/>
</dbReference>
<dbReference type="InterPro" id="IPR036322">
    <property type="entry name" value="WD40_repeat_dom_sf"/>
</dbReference>
<keyword evidence="2" id="KW-0677">Repeat</keyword>
<dbReference type="PROSITE" id="PS50294">
    <property type="entry name" value="WD_REPEATS_REGION"/>
    <property type="match status" value="3"/>
</dbReference>
<dbReference type="SUPFAM" id="SSF50978">
    <property type="entry name" value="WD40 repeat-like"/>
    <property type="match status" value="1"/>
</dbReference>
<evidence type="ECO:0000313" key="9">
    <source>
        <dbReference type="EMBL" id="MBA9002272.1"/>
    </source>
</evidence>
<feature type="repeat" description="WD" evidence="5">
    <location>
        <begin position="362"/>
        <end position="403"/>
    </location>
</feature>
<evidence type="ECO:0000256" key="6">
    <source>
        <dbReference type="PROSITE-ProRule" id="PRU10141"/>
    </source>
</evidence>
<dbReference type="CDD" id="cd00200">
    <property type="entry name" value="WD40"/>
    <property type="match status" value="1"/>
</dbReference>
<feature type="domain" description="Protein kinase" evidence="8">
    <location>
        <begin position="13"/>
        <end position="270"/>
    </location>
</feature>
<evidence type="ECO:0000256" key="7">
    <source>
        <dbReference type="SAM" id="MobiDB-lite"/>
    </source>
</evidence>
<feature type="compositionally biased region" description="Basic residues" evidence="7">
    <location>
        <begin position="286"/>
        <end position="298"/>
    </location>
</feature>
<evidence type="ECO:0000256" key="5">
    <source>
        <dbReference type="PROSITE-ProRule" id="PRU00221"/>
    </source>
</evidence>
<keyword evidence="3 6" id="KW-0547">Nucleotide-binding</keyword>
<reference evidence="9 10" key="1">
    <citation type="submission" date="2020-08" db="EMBL/GenBank/DDBJ databases">
        <title>Sequencing the genomes of 1000 actinobacteria strains.</title>
        <authorList>
            <person name="Klenk H.-P."/>
        </authorList>
    </citation>
    <scope>NUCLEOTIDE SEQUENCE [LARGE SCALE GENOMIC DNA]</scope>
    <source>
        <strain evidence="9 10">DSM 45823</strain>
    </source>
</reference>
<dbReference type="InterPro" id="IPR015943">
    <property type="entry name" value="WD40/YVTN_repeat-like_dom_sf"/>
</dbReference>
<proteinExistence type="predicted"/>
<evidence type="ECO:0000259" key="8">
    <source>
        <dbReference type="PROSITE" id="PS50011"/>
    </source>
</evidence>
<dbReference type="Gene3D" id="2.130.10.10">
    <property type="entry name" value="YVTN repeat-like/Quinoprotein amine dehydrogenase"/>
    <property type="match status" value="3"/>
</dbReference>
<keyword evidence="4 6" id="KW-0067">ATP-binding</keyword>
<dbReference type="GO" id="GO:0005524">
    <property type="term" value="F:ATP binding"/>
    <property type="evidence" value="ECO:0007669"/>
    <property type="project" value="UniProtKB-UniRule"/>
</dbReference>
<evidence type="ECO:0000256" key="3">
    <source>
        <dbReference type="ARBA" id="ARBA00022741"/>
    </source>
</evidence>
<feature type="repeat" description="WD" evidence="5">
    <location>
        <begin position="608"/>
        <end position="639"/>
    </location>
</feature>
<dbReference type="SMART" id="SM00220">
    <property type="entry name" value="S_TKc"/>
    <property type="match status" value="1"/>
</dbReference>
<dbReference type="PROSITE" id="PS50011">
    <property type="entry name" value="PROTEIN_KINASE_DOM"/>
    <property type="match status" value="1"/>
</dbReference>
<dbReference type="SMART" id="SM00320">
    <property type="entry name" value="WD40"/>
    <property type="match status" value="6"/>
</dbReference>
<dbReference type="PROSITE" id="PS00107">
    <property type="entry name" value="PROTEIN_KINASE_ATP"/>
    <property type="match status" value="1"/>
</dbReference>
<dbReference type="AlphaFoldDB" id="A0A7W3MUW1"/>
<dbReference type="Gene3D" id="3.30.200.20">
    <property type="entry name" value="Phosphorylase Kinase, domain 1"/>
    <property type="match status" value="1"/>
</dbReference>
<feature type="binding site" evidence="6">
    <location>
        <position position="42"/>
    </location>
    <ligand>
        <name>ATP</name>
        <dbReference type="ChEBI" id="CHEBI:30616"/>
    </ligand>
</feature>
<evidence type="ECO:0000256" key="1">
    <source>
        <dbReference type="ARBA" id="ARBA00022574"/>
    </source>
</evidence>
<dbReference type="RefSeq" id="WP_182704357.1">
    <property type="nucleotide sequence ID" value="NZ_JACJII010000001.1"/>
</dbReference>
<protein>
    <submittedName>
        <fullName evidence="9">WD40 repeat protein/predicted Ser/Thr protein kinase</fullName>
    </submittedName>
</protein>
<keyword evidence="1 5" id="KW-0853">WD repeat</keyword>
<evidence type="ECO:0000256" key="2">
    <source>
        <dbReference type="ARBA" id="ARBA00022737"/>
    </source>
</evidence>
<evidence type="ECO:0000256" key="4">
    <source>
        <dbReference type="ARBA" id="ARBA00022840"/>
    </source>
</evidence>
<dbReference type="SUPFAM" id="SSF56112">
    <property type="entry name" value="Protein kinase-like (PK-like)"/>
    <property type="match status" value="1"/>
</dbReference>
<feature type="repeat" description="WD" evidence="5">
    <location>
        <begin position="526"/>
        <end position="567"/>
    </location>
</feature>
<dbReference type="Proteomes" id="UP000539313">
    <property type="component" value="Unassembled WGS sequence"/>
</dbReference>
<dbReference type="Pfam" id="PF00400">
    <property type="entry name" value="WD40"/>
    <property type="match status" value="5"/>
</dbReference>